<dbReference type="RefSeq" id="WP_089397526.1">
    <property type="nucleotide sequence ID" value="NZ_FZOT01000001.1"/>
</dbReference>
<dbReference type="Pfam" id="PF04361">
    <property type="entry name" value="DUF494"/>
    <property type="match status" value="1"/>
</dbReference>
<organism evidence="2 3">
    <name type="scientific">Noviherbaspirillum humi</name>
    <dbReference type="NCBI Taxonomy" id="1688639"/>
    <lineage>
        <taxon>Bacteria</taxon>
        <taxon>Pseudomonadati</taxon>
        <taxon>Pseudomonadota</taxon>
        <taxon>Betaproteobacteria</taxon>
        <taxon>Burkholderiales</taxon>
        <taxon>Oxalobacteraceae</taxon>
        <taxon>Noviherbaspirillum</taxon>
    </lineage>
</organism>
<sequence length="158" mass="17910">MFDVLVYLYETYYRPDACPDPDVLVKKLSAAGFEDEEISEALGWLTDLAETTHGFSDHHPQQTAFSFGTRIYAQQEYDLLGTEAIGFLQFLESAKVIDSIQREIVIERALAVAASDFSLDKLKVIVLMVLWSQGKEPDGLMFDELFLDDEDAEPRLLH</sequence>
<dbReference type="HAMAP" id="MF_00598">
    <property type="entry name" value="Smg"/>
    <property type="match status" value="1"/>
</dbReference>
<evidence type="ECO:0000313" key="2">
    <source>
        <dbReference type="EMBL" id="SNS16332.1"/>
    </source>
</evidence>
<evidence type="ECO:0000256" key="1">
    <source>
        <dbReference type="HAMAP-Rule" id="MF_00598"/>
    </source>
</evidence>
<keyword evidence="3" id="KW-1185">Reference proteome</keyword>
<dbReference type="PANTHER" id="PTHR38692">
    <property type="entry name" value="PROTEIN SMG"/>
    <property type="match status" value="1"/>
</dbReference>
<dbReference type="PANTHER" id="PTHR38692:SF1">
    <property type="entry name" value="PROTEIN SMG"/>
    <property type="match status" value="1"/>
</dbReference>
<name>A0A239C8X0_9BURK</name>
<dbReference type="AlphaFoldDB" id="A0A239C8X0"/>
<gene>
    <name evidence="1" type="primary">smg</name>
    <name evidence="2" type="ORF">SAMN06265795_101312</name>
</gene>
<comment type="similarity">
    <text evidence="1">Belongs to the Smg family.</text>
</comment>
<dbReference type="InterPro" id="IPR007456">
    <property type="entry name" value="Smg"/>
</dbReference>
<proteinExistence type="inferred from homology"/>
<dbReference type="Proteomes" id="UP000198284">
    <property type="component" value="Unassembled WGS sequence"/>
</dbReference>
<dbReference type="OrthoDB" id="5297467at2"/>
<protein>
    <recommendedName>
        <fullName evidence="1">Protein Smg homolog</fullName>
    </recommendedName>
</protein>
<evidence type="ECO:0000313" key="3">
    <source>
        <dbReference type="Proteomes" id="UP000198284"/>
    </source>
</evidence>
<accession>A0A239C8X0</accession>
<reference evidence="2 3" key="1">
    <citation type="submission" date="2017-06" db="EMBL/GenBank/DDBJ databases">
        <authorList>
            <person name="Kim H.J."/>
            <person name="Triplett B.A."/>
        </authorList>
    </citation>
    <scope>NUCLEOTIDE SEQUENCE [LARGE SCALE GENOMIC DNA]</scope>
    <source>
        <strain evidence="2 3">U15</strain>
    </source>
</reference>
<dbReference type="EMBL" id="FZOT01000001">
    <property type="protein sequence ID" value="SNS16332.1"/>
    <property type="molecule type" value="Genomic_DNA"/>
</dbReference>